<keyword evidence="2" id="KW-1185">Reference proteome</keyword>
<proteinExistence type="predicted"/>
<sequence>MFMKYNKIDLNEKLFGDDFIVYDWKDDNDTVTIYVKATSHDDICPVCVSPVHSEYANCMTTIKKINVSRIVGMS</sequence>
<organism evidence="1 2">
    <name type="scientific">Longibaculum muris</name>
    <dbReference type="NCBI Taxonomy" id="1796628"/>
    <lineage>
        <taxon>Bacteria</taxon>
        <taxon>Bacillati</taxon>
        <taxon>Bacillota</taxon>
        <taxon>Erysipelotrichia</taxon>
        <taxon>Erysipelotrichales</taxon>
        <taxon>Coprobacillaceae</taxon>
        <taxon>Longibaculum</taxon>
    </lineage>
</organism>
<dbReference type="Proteomes" id="UP000295515">
    <property type="component" value="Unassembled WGS sequence"/>
</dbReference>
<name>A0A4R3Z4E3_9FIRM</name>
<comment type="caution">
    <text evidence="1">The sequence shown here is derived from an EMBL/GenBank/DDBJ whole genome shotgun (WGS) entry which is preliminary data.</text>
</comment>
<accession>A0A4R3Z4E3</accession>
<reference evidence="1 2" key="1">
    <citation type="submission" date="2019-03" db="EMBL/GenBank/DDBJ databases">
        <title>Genomic Encyclopedia of Type Strains, Phase IV (KMG-IV): sequencing the most valuable type-strain genomes for metagenomic binning, comparative biology and taxonomic classification.</title>
        <authorList>
            <person name="Goeker M."/>
        </authorList>
    </citation>
    <scope>NUCLEOTIDE SEQUENCE [LARGE SCALE GENOMIC DNA]</scope>
    <source>
        <strain evidence="1 2">DSM 29487</strain>
    </source>
</reference>
<evidence type="ECO:0000313" key="2">
    <source>
        <dbReference type="Proteomes" id="UP000295515"/>
    </source>
</evidence>
<dbReference type="AlphaFoldDB" id="A0A4R3Z4E3"/>
<protein>
    <submittedName>
        <fullName evidence="1">Uncharacterized protein</fullName>
    </submittedName>
</protein>
<dbReference type="EMBL" id="SMCQ01000005">
    <property type="protein sequence ID" value="TCW00916.1"/>
    <property type="molecule type" value="Genomic_DNA"/>
</dbReference>
<gene>
    <name evidence="1" type="ORF">EDD60_1058</name>
</gene>
<evidence type="ECO:0000313" key="1">
    <source>
        <dbReference type="EMBL" id="TCW00916.1"/>
    </source>
</evidence>